<proteinExistence type="inferred from homology"/>
<organism evidence="5 6">
    <name type="scientific">Collybiopsis luxurians FD-317 M1</name>
    <dbReference type="NCBI Taxonomy" id="944289"/>
    <lineage>
        <taxon>Eukaryota</taxon>
        <taxon>Fungi</taxon>
        <taxon>Dikarya</taxon>
        <taxon>Basidiomycota</taxon>
        <taxon>Agaricomycotina</taxon>
        <taxon>Agaricomycetes</taxon>
        <taxon>Agaricomycetidae</taxon>
        <taxon>Agaricales</taxon>
        <taxon>Marasmiineae</taxon>
        <taxon>Omphalotaceae</taxon>
        <taxon>Collybiopsis</taxon>
        <taxon>Collybiopsis luxurians</taxon>
    </lineage>
</organism>
<dbReference type="HOGENOM" id="CLU_888664_0_0_1"/>
<sequence length="313" mass="33991">MYPPHMSAPTPAPSYPLNPVSQASKSFLTPLRKHHKLLKDGSGLEVWPEFVEQIFVQGLQAYSSTTASYNHSVKAADSRTPGRSRLRNAFLVSYLKERGIIRSRKQVASHLQVLKNMWKVDDNPNYYLVAGSEPLSPPLGHSSISENASTANHIPSRHPSPAFSSTSSTSSSSSSPSCMMGSPGMRSLVAVSSAYSSPCSSLQSSPLETQQSLETGPVAQLSQRPSHSATASMPARSEYLRVPMTTARQLGQAPIDASGFMSNQCLGVVSNKRQCQLLYVISNRNTADNSNEFINRPLCIVAHWSLIQSLVML</sequence>
<name>A0A0D0CV80_9AGAR</name>
<evidence type="ECO:0000256" key="2">
    <source>
        <dbReference type="PROSITE-ProRule" id="PRU00505"/>
    </source>
</evidence>
<feature type="DNA-binding region" description="TEA" evidence="2">
    <location>
        <begin position="40"/>
        <end position="121"/>
    </location>
</feature>
<feature type="compositionally biased region" description="Polar residues" evidence="3">
    <location>
        <begin position="206"/>
        <end position="231"/>
    </location>
</feature>
<protein>
    <submittedName>
        <fullName evidence="5">Unplaced genomic scaffold GYMLUscaffold_30, whole genome shotgun sequence</fullName>
    </submittedName>
</protein>
<feature type="region of interest" description="Disordered" evidence="3">
    <location>
        <begin position="201"/>
        <end position="236"/>
    </location>
</feature>
<dbReference type="InterPro" id="IPR000818">
    <property type="entry name" value="TEA/ATTS_dom"/>
</dbReference>
<dbReference type="Proteomes" id="UP000053593">
    <property type="component" value="Unassembled WGS sequence"/>
</dbReference>
<reference evidence="5 6" key="1">
    <citation type="submission" date="2014-04" db="EMBL/GenBank/DDBJ databases">
        <title>Evolutionary Origins and Diversification of the Mycorrhizal Mutualists.</title>
        <authorList>
            <consortium name="DOE Joint Genome Institute"/>
            <consortium name="Mycorrhizal Genomics Consortium"/>
            <person name="Kohler A."/>
            <person name="Kuo A."/>
            <person name="Nagy L.G."/>
            <person name="Floudas D."/>
            <person name="Copeland A."/>
            <person name="Barry K.W."/>
            <person name="Cichocki N."/>
            <person name="Veneault-Fourrey C."/>
            <person name="LaButti K."/>
            <person name="Lindquist E.A."/>
            <person name="Lipzen A."/>
            <person name="Lundell T."/>
            <person name="Morin E."/>
            <person name="Murat C."/>
            <person name="Riley R."/>
            <person name="Ohm R."/>
            <person name="Sun H."/>
            <person name="Tunlid A."/>
            <person name="Henrissat B."/>
            <person name="Grigoriev I.V."/>
            <person name="Hibbett D.S."/>
            <person name="Martin F."/>
        </authorList>
    </citation>
    <scope>NUCLEOTIDE SEQUENCE [LARGE SCALE GENOMIC DNA]</scope>
    <source>
        <strain evidence="5 6">FD-317 M1</strain>
    </source>
</reference>
<dbReference type="AlphaFoldDB" id="A0A0D0CV80"/>
<evidence type="ECO:0000256" key="1">
    <source>
        <dbReference type="ARBA" id="ARBA00008421"/>
    </source>
</evidence>
<accession>A0A0D0CV80</accession>
<keyword evidence="6" id="KW-1185">Reference proteome</keyword>
<dbReference type="Pfam" id="PF01285">
    <property type="entry name" value="TEA"/>
    <property type="match status" value="1"/>
</dbReference>
<evidence type="ECO:0000259" key="4">
    <source>
        <dbReference type="PROSITE" id="PS51088"/>
    </source>
</evidence>
<feature type="domain" description="TEA" evidence="4">
    <location>
        <begin position="40"/>
        <end position="121"/>
    </location>
</feature>
<dbReference type="GO" id="GO:0003700">
    <property type="term" value="F:DNA-binding transcription factor activity"/>
    <property type="evidence" value="ECO:0007669"/>
    <property type="project" value="InterPro"/>
</dbReference>
<dbReference type="InterPro" id="IPR038096">
    <property type="entry name" value="TEA/ATTS_sf"/>
</dbReference>
<feature type="compositionally biased region" description="Low complexity" evidence="3">
    <location>
        <begin position="157"/>
        <end position="181"/>
    </location>
</feature>
<evidence type="ECO:0000313" key="6">
    <source>
        <dbReference type="Proteomes" id="UP000053593"/>
    </source>
</evidence>
<evidence type="ECO:0000313" key="5">
    <source>
        <dbReference type="EMBL" id="KIK59883.1"/>
    </source>
</evidence>
<dbReference type="EMBL" id="KN834778">
    <property type="protein sequence ID" value="KIK59883.1"/>
    <property type="molecule type" value="Genomic_DNA"/>
</dbReference>
<dbReference type="PROSITE" id="PS51088">
    <property type="entry name" value="TEA_2"/>
    <property type="match status" value="1"/>
</dbReference>
<dbReference type="OrthoDB" id="10006572at2759"/>
<feature type="compositionally biased region" description="Polar residues" evidence="3">
    <location>
        <begin position="142"/>
        <end position="153"/>
    </location>
</feature>
<evidence type="ECO:0000256" key="3">
    <source>
        <dbReference type="SAM" id="MobiDB-lite"/>
    </source>
</evidence>
<comment type="similarity">
    <text evidence="1">Belongs to the TEC1 family.</text>
</comment>
<dbReference type="Gene3D" id="6.10.20.40">
    <property type="entry name" value="TEA/ATTS domain"/>
    <property type="match status" value="1"/>
</dbReference>
<feature type="region of interest" description="Disordered" evidence="3">
    <location>
        <begin position="139"/>
        <end position="181"/>
    </location>
</feature>
<gene>
    <name evidence="5" type="ORF">GYMLUDRAFT_665176</name>
</gene>
<dbReference type="SMART" id="SM00426">
    <property type="entry name" value="TEA"/>
    <property type="match status" value="1"/>
</dbReference>